<feature type="transmembrane region" description="Helical" evidence="1">
    <location>
        <begin position="106"/>
        <end position="125"/>
    </location>
</feature>
<keyword evidence="2" id="KW-1185">Reference proteome</keyword>
<keyword evidence="1" id="KW-0812">Transmembrane</keyword>
<organism evidence="2 3">
    <name type="scientific">Drosophila arizonae</name>
    <name type="common">Fruit fly</name>
    <dbReference type="NCBI Taxonomy" id="7263"/>
    <lineage>
        <taxon>Eukaryota</taxon>
        <taxon>Metazoa</taxon>
        <taxon>Ecdysozoa</taxon>
        <taxon>Arthropoda</taxon>
        <taxon>Hexapoda</taxon>
        <taxon>Insecta</taxon>
        <taxon>Pterygota</taxon>
        <taxon>Neoptera</taxon>
        <taxon>Endopterygota</taxon>
        <taxon>Diptera</taxon>
        <taxon>Brachycera</taxon>
        <taxon>Muscomorpha</taxon>
        <taxon>Ephydroidea</taxon>
        <taxon>Drosophilidae</taxon>
        <taxon>Drosophila</taxon>
    </lineage>
</organism>
<dbReference type="RefSeq" id="XP_017858415.1">
    <property type="nucleotide sequence ID" value="XM_018002926.1"/>
</dbReference>
<evidence type="ECO:0000313" key="3">
    <source>
        <dbReference type="RefSeq" id="XP_017858415.1"/>
    </source>
</evidence>
<feature type="transmembrane region" description="Helical" evidence="1">
    <location>
        <begin position="164"/>
        <end position="188"/>
    </location>
</feature>
<evidence type="ECO:0000313" key="2">
    <source>
        <dbReference type="Proteomes" id="UP000694904"/>
    </source>
</evidence>
<reference evidence="2" key="1">
    <citation type="journal article" date="1997" name="Nucleic Acids Res.">
        <title>tRNAscan-SE: a program for improved detection of transfer RNA genes in genomic sequence.</title>
        <authorList>
            <person name="Lowe T.M."/>
            <person name="Eddy S.R."/>
        </authorList>
    </citation>
    <scope>NUCLEOTIDE SEQUENCE [LARGE SCALE GENOMIC DNA]</scope>
</reference>
<dbReference type="Proteomes" id="UP000694904">
    <property type="component" value="Chromosome 3"/>
</dbReference>
<gene>
    <name evidence="3" type="primary">LOC108610679</name>
</gene>
<keyword evidence="1" id="KW-1133">Transmembrane helix</keyword>
<feature type="transmembrane region" description="Helical" evidence="1">
    <location>
        <begin position="132"/>
        <end position="158"/>
    </location>
</feature>
<reference evidence="2" key="2">
    <citation type="journal article" date="2016" name="G3 (Bethesda)">
        <title>Genome Evolution in Three Species of Cactophilic Drosophila.</title>
        <authorList>
            <person name="Sanchez-Flores A."/>
            <person name="Penazola F."/>
            <person name="Carpinteyro-Ponce J."/>
            <person name="Nazario-Yepiz N."/>
            <person name="Abreu-Goodger C."/>
            <person name="Machado C.A."/>
            <person name="Markow T.A."/>
        </authorList>
    </citation>
    <scope>NUCLEOTIDE SEQUENCE [LARGE SCALE GENOMIC DNA]</scope>
</reference>
<proteinExistence type="predicted"/>
<keyword evidence="1" id="KW-0472">Membrane</keyword>
<name>A0ABM1NTX9_DROAR</name>
<feature type="transmembrane region" description="Helical" evidence="1">
    <location>
        <begin position="78"/>
        <end position="100"/>
    </location>
</feature>
<protein>
    <submittedName>
        <fullName evidence="3">Uncharacterized protein LOC108610679</fullName>
    </submittedName>
</protein>
<feature type="transmembrane region" description="Helical" evidence="1">
    <location>
        <begin position="200"/>
        <end position="219"/>
    </location>
</feature>
<feature type="transmembrane region" description="Helical" evidence="1">
    <location>
        <begin position="49"/>
        <end position="71"/>
    </location>
</feature>
<accession>A0ABM1NTX9</accession>
<sequence>MSDQPRGLPQRLRSYYLQLFGAALAYILFAVIMLQAIEATREDPAERNSLAALILYVIGLVLFLIYVNVLWLRRKYPVNWAVCTTIAVALGLGNAFLLIAQDPTTLVHVLEVIAMMCIFGSMGSWQPRRLSPVWYAIIMSVVVGLLTGIALVLAYFISKGKVDILLYLVHGLLTVTMCPLMIFQVLVFNGLIWGVRPIMDIPLCSVILLMDFLAGYTFVDADDEIAHAFEVLSESNLHLMGRMLNM</sequence>
<reference evidence="3" key="3">
    <citation type="submission" date="2025-08" db="UniProtKB">
        <authorList>
            <consortium name="RefSeq"/>
        </authorList>
    </citation>
    <scope>IDENTIFICATION</scope>
    <source>
        <tissue evidence="3">Whole organism</tissue>
    </source>
</reference>
<evidence type="ECO:0000256" key="1">
    <source>
        <dbReference type="SAM" id="Phobius"/>
    </source>
</evidence>
<dbReference type="GeneID" id="108610679"/>
<feature type="transmembrane region" description="Helical" evidence="1">
    <location>
        <begin position="15"/>
        <end position="37"/>
    </location>
</feature>